<keyword evidence="3" id="KW-1185">Reference proteome</keyword>
<evidence type="ECO:0000313" key="3">
    <source>
        <dbReference type="Proteomes" id="UP001172457"/>
    </source>
</evidence>
<dbReference type="PANTHER" id="PTHR35697">
    <property type="entry name" value="OS08G0108300 PROTEIN"/>
    <property type="match status" value="1"/>
</dbReference>
<reference evidence="2" key="1">
    <citation type="submission" date="2023-03" db="EMBL/GenBank/DDBJ databases">
        <title>Chromosome-scale reference genome and RAD-based genetic map of yellow starthistle (Centaurea solstitialis) reveal putative structural variation and QTLs associated with invader traits.</title>
        <authorList>
            <person name="Reatini B."/>
            <person name="Cang F.A."/>
            <person name="Jiang Q."/>
            <person name="Mckibben M.T.W."/>
            <person name="Barker M.S."/>
            <person name="Rieseberg L.H."/>
            <person name="Dlugosch K.M."/>
        </authorList>
    </citation>
    <scope>NUCLEOTIDE SEQUENCE</scope>
    <source>
        <strain evidence="2">CAN-66</strain>
        <tissue evidence="2">Leaf</tissue>
    </source>
</reference>
<evidence type="ECO:0000313" key="2">
    <source>
        <dbReference type="EMBL" id="KAJ9564791.1"/>
    </source>
</evidence>
<dbReference type="Proteomes" id="UP001172457">
    <property type="component" value="Chromosome 1"/>
</dbReference>
<dbReference type="InterPro" id="IPR044950">
    <property type="entry name" value="TED6/7"/>
</dbReference>
<dbReference type="GO" id="GO:0009834">
    <property type="term" value="P:plant-type secondary cell wall biogenesis"/>
    <property type="evidence" value="ECO:0007669"/>
    <property type="project" value="InterPro"/>
</dbReference>
<dbReference type="AlphaFoldDB" id="A0AA38U099"/>
<dbReference type="PANTHER" id="PTHR35697:SF1">
    <property type="entry name" value="PROTEIN TRACHEARY ELEMENT DIFFERENTIATION-RELATED 7"/>
    <property type="match status" value="1"/>
</dbReference>
<sequence length="154" mass="17237">MATTIFVVFVSFGGVFFLGFTVFALWCILKKSKCSKASNKSELVHIDEHLKVSENAVQGPNGMKVVSITIDDDLHVDEQEDCRKNENKTTNKSELVHVDEHLKVSENAVQGPNGMKVVSITIDDDLHADEQEECMKNEKFGKDFHQTSTDKIHA</sequence>
<name>A0AA38U099_9ASTR</name>
<keyword evidence="1" id="KW-0812">Transmembrane</keyword>
<protein>
    <submittedName>
        <fullName evidence="2">Uncharacterized protein</fullName>
    </submittedName>
</protein>
<keyword evidence="1" id="KW-0472">Membrane</keyword>
<accession>A0AA38U099</accession>
<keyword evidence="1" id="KW-1133">Transmembrane helix</keyword>
<dbReference type="EMBL" id="JARYMX010000001">
    <property type="protein sequence ID" value="KAJ9564791.1"/>
    <property type="molecule type" value="Genomic_DNA"/>
</dbReference>
<feature type="transmembrane region" description="Helical" evidence="1">
    <location>
        <begin position="6"/>
        <end position="29"/>
    </location>
</feature>
<comment type="caution">
    <text evidence="2">The sequence shown here is derived from an EMBL/GenBank/DDBJ whole genome shotgun (WGS) entry which is preliminary data.</text>
</comment>
<gene>
    <name evidence="2" type="ORF">OSB04_000757</name>
</gene>
<evidence type="ECO:0000256" key="1">
    <source>
        <dbReference type="SAM" id="Phobius"/>
    </source>
</evidence>
<organism evidence="2 3">
    <name type="scientific">Centaurea solstitialis</name>
    <name type="common">yellow star-thistle</name>
    <dbReference type="NCBI Taxonomy" id="347529"/>
    <lineage>
        <taxon>Eukaryota</taxon>
        <taxon>Viridiplantae</taxon>
        <taxon>Streptophyta</taxon>
        <taxon>Embryophyta</taxon>
        <taxon>Tracheophyta</taxon>
        <taxon>Spermatophyta</taxon>
        <taxon>Magnoliopsida</taxon>
        <taxon>eudicotyledons</taxon>
        <taxon>Gunneridae</taxon>
        <taxon>Pentapetalae</taxon>
        <taxon>asterids</taxon>
        <taxon>campanulids</taxon>
        <taxon>Asterales</taxon>
        <taxon>Asteraceae</taxon>
        <taxon>Carduoideae</taxon>
        <taxon>Cardueae</taxon>
        <taxon>Centaureinae</taxon>
        <taxon>Centaurea</taxon>
    </lineage>
</organism>
<proteinExistence type="predicted"/>